<reference evidence="3 4" key="1">
    <citation type="submission" date="2020-04" db="EMBL/GenBank/DDBJ databases">
        <title>Paeniglutamicibacter sp. ANT13_2, a novel actinomycete isolated from sediment in Antarctica.</title>
        <authorList>
            <person name="Sakdapetsiri C."/>
            <person name="Pinyakong O."/>
        </authorList>
    </citation>
    <scope>NUCLEOTIDE SEQUENCE [LARGE SCALE GENOMIC DNA]</scope>
    <source>
        <strain evidence="3 4">ANT13_2</strain>
    </source>
</reference>
<evidence type="ECO:0000256" key="1">
    <source>
        <dbReference type="SAM" id="MobiDB-lite"/>
    </source>
</evidence>
<name>A0ABX1G1M9_9MICC</name>
<sequence>MNHKFLAVASLATLLLTGCADTNQAPTAPDVTPIASGSPSSASTEPSAATPSATAETSDRGNLIKVIGQPAGTVNTAGDQTVSFVVKKIDMKIKCNAPYATKAENGHLIGIKMDVQTFKELNDPDYPGMTFDAHPSSWTFISKEGTTFNGDLGTSSAFMCLEDDDQLPNSIGPAQKATGWIVLDVPATTGTLIFSTQPGTGWEWELAEGPNA</sequence>
<keyword evidence="4" id="KW-1185">Reference proteome</keyword>
<evidence type="ECO:0000256" key="2">
    <source>
        <dbReference type="SAM" id="SignalP"/>
    </source>
</evidence>
<dbReference type="PROSITE" id="PS51257">
    <property type="entry name" value="PROKAR_LIPOPROTEIN"/>
    <property type="match status" value="1"/>
</dbReference>
<feature type="signal peptide" evidence="2">
    <location>
        <begin position="1"/>
        <end position="20"/>
    </location>
</feature>
<comment type="caution">
    <text evidence="3">The sequence shown here is derived from an EMBL/GenBank/DDBJ whole genome shotgun (WGS) entry which is preliminary data.</text>
</comment>
<evidence type="ECO:0000313" key="3">
    <source>
        <dbReference type="EMBL" id="NKG19367.1"/>
    </source>
</evidence>
<organism evidence="3 4">
    <name type="scientific">Paeniglutamicibacter terrestris</name>
    <dbReference type="NCBI Taxonomy" id="2723403"/>
    <lineage>
        <taxon>Bacteria</taxon>
        <taxon>Bacillati</taxon>
        <taxon>Actinomycetota</taxon>
        <taxon>Actinomycetes</taxon>
        <taxon>Micrococcales</taxon>
        <taxon>Micrococcaceae</taxon>
        <taxon>Paeniglutamicibacter</taxon>
    </lineage>
</organism>
<dbReference type="Proteomes" id="UP000746595">
    <property type="component" value="Unassembled WGS sequence"/>
</dbReference>
<dbReference type="EMBL" id="JAAWVT010000001">
    <property type="protein sequence ID" value="NKG19367.1"/>
    <property type="molecule type" value="Genomic_DNA"/>
</dbReference>
<accession>A0ABX1G1M9</accession>
<keyword evidence="2" id="KW-0732">Signal</keyword>
<feature type="compositionally biased region" description="Low complexity" evidence="1">
    <location>
        <begin position="32"/>
        <end position="56"/>
    </location>
</feature>
<evidence type="ECO:0000313" key="4">
    <source>
        <dbReference type="Proteomes" id="UP000746595"/>
    </source>
</evidence>
<gene>
    <name evidence="3" type="ORF">HED64_01435</name>
</gene>
<dbReference type="RefSeq" id="WP_132359342.1">
    <property type="nucleotide sequence ID" value="NZ_JAAWVT010000001.1"/>
</dbReference>
<protein>
    <recommendedName>
        <fullName evidence="5">DUF4352 domain-containing protein</fullName>
    </recommendedName>
</protein>
<feature type="region of interest" description="Disordered" evidence="1">
    <location>
        <begin position="27"/>
        <end position="60"/>
    </location>
</feature>
<feature type="chain" id="PRO_5046443068" description="DUF4352 domain-containing protein" evidence="2">
    <location>
        <begin position="21"/>
        <end position="212"/>
    </location>
</feature>
<evidence type="ECO:0008006" key="5">
    <source>
        <dbReference type="Google" id="ProtNLM"/>
    </source>
</evidence>
<proteinExistence type="predicted"/>